<dbReference type="AlphaFoldDB" id="A0A151J237"/>
<sequence length="140" mass="16192">LTINELSFDEKKNKRENTLLSGLSYGDKKPNANNFIYNFREALEEISKSIQIEVAIDNRFEQKTVHLPDNVIKLGPLWVFSVCVCVCVCVCFQYENLNGQFHYAIVQQIITDVAFVARGDNFIADTNFFLRKCYIKQKIL</sequence>
<protein>
    <submittedName>
        <fullName evidence="1">Uncharacterized protein</fullName>
    </submittedName>
</protein>
<gene>
    <name evidence="1" type="ORF">ALC57_11969</name>
</gene>
<keyword evidence="2" id="KW-1185">Reference proteome</keyword>
<dbReference type="EMBL" id="KQ980497">
    <property type="protein sequence ID" value="KYN15797.1"/>
    <property type="molecule type" value="Genomic_DNA"/>
</dbReference>
<evidence type="ECO:0000313" key="1">
    <source>
        <dbReference type="EMBL" id="KYN15797.1"/>
    </source>
</evidence>
<accession>A0A151J237</accession>
<name>A0A151J237_9HYME</name>
<dbReference type="Proteomes" id="UP000078492">
    <property type="component" value="Unassembled WGS sequence"/>
</dbReference>
<reference evidence="1 2" key="1">
    <citation type="submission" date="2015-09" db="EMBL/GenBank/DDBJ databases">
        <title>Trachymyrmex cornetzi WGS genome.</title>
        <authorList>
            <person name="Nygaard S."/>
            <person name="Hu H."/>
            <person name="Boomsma J."/>
            <person name="Zhang G."/>
        </authorList>
    </citation>
    <scope>NUCLEOTIDE SEQUENCE [LARGE SCALE GENOMIC DNA]</scope>
    <source>
        <strain evidence="1">Tcor2-1</strain>
        <tissue evidence="1">Whole body</tissue>
    </source>
</reference>
<evidence type="ECO:0000313" key="2">
    <source>
        <dbReference type="Proteomes" id="UP000078492"/>
    </source>
</evidence>
<organism evidence="1 2">
    <name type="scientific">Trachymyrmex cornetzi</name>
    <dbReference type="NCBI Taxonomy" id="471704"/>
    <lineage>
        <taxon>Eukaryota</taxon>
        <taxon>Metazoa</taxon>
        <taxon>Ecdysozoa</taxon>
        <taxon>Arthropoda</taxon>
        <taxon>Hexapoda</taxon>
        <taxon>Insecta</taxon>
        <taxon>Pterygota</taxon>
        <taxon>Neoptera</taxon>
        <taxon>Endopterygota</taxon>
        <taxon>Hymenoptera</taxon>
        <taxon>Apocrita</taxon>
        <taxon>Aculeata</taxon>
        <taxon>Formicoidea</taxon>
        <taxon>Formicidae</taxon>
        <taxon>Myrmicinae</taxon>
        <taxon>Trachymyrmex</taxon>
    </lineage>
</organism>
<proteinExistence type="predicted"/>
<feature type="non-terminal residue" evidence="1">
    <location>
        <position position="1"/>
    </location>
</feature>